<evidence type="ECO:0000313" key="2">
    <source>
        <dbReference type="EMBL" id="GAN34273.1"/>
    </source>
</evidence>
<gene>
    <name evidence="2" type="ORF">BROSI_A2809</name>
</gene>
<dbReference type="Proteomes" id="UP000032309">
    <property type="component" value="Unassembled WGS sequence"/>
</dbReference>
<feature type="domain" description="PilZ" evidence="1">
    <location>
        <begin position="51"/>
        <end position="147"/>
    </location>
</feature>
<proteinExistence type="predicted"/>
<keyword evidence="3" id="KW-1185">Reference proteome</keyword>
<comment type="caution">
    <text evidence="2">The sequence shown here is derived from an EMBL/GenBank/DDBJ whole genome shotgun (WGS) entry which is preliminary data.</text>
</comment>
<evidence type="ECO:0000313" key="3">
    <source>
        <dbReference type="Proteomes" id="UP000032309"/>
    </source>
</evidence>
<accession>A0ABQ0K029</accession>
<dbReference type="EMBL" id="BAFN01000001">
    <property type="protein sequence ID" value="GAN34273.1"/>
    <property type="molecule type" value="Genomic_DNA"/>
</dbReference>
<dbReference type="Pfam" id="PF07238">
    <property type="entry name" value="PilZ"/>
    <property type="match status" value="1"/>
</dbReference>
<reference evidence="3" key="1">
    <citation type="journal article" date="2015" name="Genome Announc.">
        <title>Draft Genome Sequence of an Anaerobic Ammonium-Oxidizing Bacterium, "Candidatus Brocadia sinica".</title>
        <authorList>
            <person name="Oshiki M."/>
            <person name="Shinyako-Hata K."/>
            <person name="Satoh H."/>
            <person name="Okabe S."/>
        </authorList>
    </citation>
    <scope>NUCLEOTIDE SEQUENCE [LARGE SCALE GENOMIC DNA]</scope>
    <source>
        <strain evidence="3">JPN1</strain>
    </source>
</reference>
<sequence length="156" mass="17887">MKILEDLSLPELHEARTCIDHLITKREEVATKPQKETNKTEEKLPGLLRKERSYDIFPCKVKKIHELRKPAFLGMVVDISQGGLRLKTKKKIAVGNILVIFPEKKEETGILTFSPDYDHIGNKIFVEVIRAKELMGIYEAGCKFLPRDSLLFNIIV</sequence>
<protein>
    <recommendedName>
        <fullName evidence="1">PilZ domain-containing protein</fullName>
    </recommendedName>
</protein>
<name>A0ABQ0K029_9BACT</name>
<dbReference type="InterPro" id="IPR009875">
    <property type="entry name" value="PilZ_domain"/>
</dbReference>
<organism evidence="2 3">
    <name type="scientific">Candidatus Brocadia sinica JPN1</name>
    <dbReference type="NCBI Taxonomy" id="1197129"/>
    <lineage>
        <taxon>Bacteria</taxon>
        <taxon>Pseudomonadati</taxon>
        <taxon>Planctomycetota</taxon>
        <taxon>Candidatus Brocadiia</taxon>
        <taxon>Candidatus Brocadiales</taxon>
        <taxon>Candidatus Brocadiaceae</taxon>
        <taxon>Candidatus Brocadia</taxon>
    </lineage>
</organism>
<evidence type="ECO:0000259" key="1">
    <source>
        <dbReference type="Pfam" id="PF07238"/>
    </source>
</evidence>